<dbReference type="EMBL" id="MU006325">
    <property type="protein sequence ID" value="KAF2847495.1"/>
    <property type="molecule type" value="Genomic_DNA"/>
</dbReference>
<evidence type="ECO:0000313" key="4">
    <source>
        <dbReference type="Proteomes" id="UP000799423"/>
    </source>
</evidence>
<proteinExistence type="predicted"/>
<feature type="transmembrane region" description="Helical" evidence="2">
    <location>
        <begin position="150"/>
        <end position="170"/>
    </location>
</feature>
<evidence type="ECO:0000256" key="1">
    <source>
        <dbReference type="SAM" id="MobiDB-lite"/>
    </source>
</evidence>
<evidence type="ECO:0000313" key="3">
    <source>
        <dbReference type="EMBL" id="KAF2847495.1"/>
    </source>
</evidence>
<keyword evidence="2" id="KW-0812">Transmembrane</keyword>
<sequence>MLQQQFHKTIRHHIYKTIRSRISTLLLTSSSTMCVYVCTITSNTCPQAILTYFPPPKTPYHPQRETSTRKRAKKHAIGAPPGKYTRQSKSYISNTAPRKKKKRVVPDTMAANARYVRYSCTTHKGSRYILPWGGGGGGVAAFWGCRVGLALLYCGLILLLGFFSSAWVGLLGGGGDL</sequence>
<dbReference type="AlphaFoldDB" id="A0A6A7AZB7"/>
<evidence type="ECO:0000256" key="2">
    <source>
        <dbReference type="SAM" id="Phobius"/>
    </source>
</evidence>
<keyword evidence="2" id="KW-1133">Transmembrane helix</keyword>
<feature type="region of interest" description="Disordered" evidence="1">
    <location>
        <begin position="58"/>
        <end position="88"/>
    </location>
</feature>
<keyword evidence="2" id="KW-0472">Membrane</keyword>
<reference evidence="3" key="1">
    <citation type="submission" date="2020-01" db="EMBL/GenBank/DDBJ databases">
        <authorList>
            <consortium name="DOE Joint Genome Institute"/>
            <person name="Haridas S."/>
            <person name="Albert R."/>
            <person name="Binder M."/>
            <person name="Bloem J."/>
            <person name="Labutti K."/>
            <person name="Salamov A."/>
            <person name="Andreopoulos B."/>
            <person name="Baker S.E."/>
            <person name="Barry K."/>
            <person name="Bills G."/>
            <person name="Bluhm B.H."/>
            <person name="Cannon C."/>
            <person name="Castanera R."/>
            <person name="Culley D.E."/>
            <person name="Daum C."/>
            <person name="Ezra D."/>
            <person name="Gonzalez J.B."/>
            <person name="Henrissat B."/>
            <person name="Kuo A."/>
            <person name="Liang C."/>
            <person name="Lipzen A."/>
            <person name="Lutzoni F."/>
            <person name="Magnuson J."/>
            <person name="Mondo S."/>
            <person name="Nolan M."/>
            <person name="Ohm R."/>
            <person name="Pangilinan J."/>
            <person name="Park H.-J."/>
            <person name="Ramirez L."/>
            <person name="Alfaro M."/>
            <person name="Sun H."/>
            <person name="Tritt A."/>
            <person name="Yoshinaga Y."/>
            <person name="Zwiers L.-H."/>
            <person name="Turgeon B.G."/>
            <person name="Goodwin S.B."/>
            <person name="Spatafora J.W."/>
            <person name="Crous P.W."/>
            <person name="Grigoriev I.V."/>
        </authorList>
    </citation>
    <scope>NUCLEOTIDE SEQUENCE</scope>
    <source>
        <strain evidence="3">IPT5</strain>
    </source>
</reference>
<gene>
    <name evidence="3" type="ORF">T440DRAFT_193831</name>
</gene>
<organism evidence="3 4">
    <name type="scientific">Plenodomus tracheiphilus IPT5</name>
    <dbReference type="NCBI Taxonomy" id="1408161"/>
    <lineage>
        <taxon>Eukaryota</taxon>
        <taxon>Fungi</taxon>
        <taxon>Dikarya</taxon>
        <taxon>Ascomycota</taxon>
        <taxon>Pezizomycotina</taxon>
        <taxon>Dothideomycetes</taxon>
        <taxon>Pleosporomycetidae</taxon>
        <taxon>Pleosporales</taxon>
        <taxon>Pleosporineae</taxon>
        <taxon>Leptosphaeriaceae</taxon>
        <taxon>Plenodomus</taxon>
    </lineage>
</organism>
<dbReference type="Proteomes" id="UP000799423">
    <property type="component" value="Unassembled WGS sequence"/>
</dbReference>
<name>A0A6A7AZB7_9PLEO</name>
<protein>
    <submittedName>
        <fullName evidence="3">Uncharacterized protein</fullName>
    </submittedName>
</protein>
<keyword evidence="4" id="KW-1185">Reference proteome</keyword>
<accession>A0A6A7AZB7</accession>